<dbReference type="InterPro" id="IPR009061">
    <property type="entry name" value="DNA-bd_dom_put_sf"/>
</dbReference>
<dbReference type="EMBL" id="BSEO01000005">
    <property type="protein sequence ID" value="GLJ79744.1"/>
    <property type="molecule type" value="Genomic_DNA"/>
</dbReference>
<dbReference type="RefSeq" id="WP_210007501.1">
    <property type="nucleotide sequence ID" value="NZ_BSEO01000005.1"/>
</dbReference>
<dbReference type="AlphaFoldDB" id="A0A9W6HFS5"/>
<comment type="caution">
    <text evidence="3">The sequence shown here is derived from an EMBL/GenBank/DDBJ whole genome shotgun (WGS) entry which is preliminary data.</text>
</comment>
<dbReference type="Proteomes" id="UP001142317">
    <property type="component" value="Unassembled WGS sequence"/>
</dbReference>
<keyword evidence="4" id="KW-1185">Reference proteome</keyword>
<evidence type="ECO:0000313" key="3">
    <source>
        <dbReference type="EMBL" id="GLJ79744.1"/>
    </source>
</evidence>
<evidence type="ECO:0000256" key="1">
    <source>
        <dbReference type="SAM" id="MobiDB-lite"/>
    </source>
</evidence>
<dbReference type="Pfam" id="PF12728">
    <property type="entry name" value="HTH_17"/>
    <property type="match status" value="1"/>
</dbReference>
<reference evidence="3" key="2">
    <citation type="submission" date="2023-01" db="EMBL/GenBank/DDBJ databases">
        <authorList>
            <person name="Sun Q."/>
            <person name="Evtushenko L."/>
        </authorList>
    </citation>
    <scope>NUCLEOTIDE SEQUENCE</scope>
    <source>
        <strain evidence="3">VKM Ac-1447</strain>
    </source>
</reference>
<dbReference type="Gene3D" id="1.10.10.10">
    <property type="entry name" value="Winged helix-like DNA-binding domain superfamily/Winged helix DNA-binding domain"/>
    <property type="match status" value="1"/>
</dbReference>
<dbReference type="InterPro" id="IPR036388">
    <property type="entry name" value="WH-like_DNA-bd_sf"/>
</dbReference>
<protein>
    <recommendedName>
        <fullName evidence="2">Helix-turn-helix domain-containing protein</fullName>
    </recommendedName>
</protein>
<dbReference type="SUPFAM" id="SSF46955">
    <property type="entry name" value="Putative DNA-binding domain"/>
    <property type="match status" value="1"/>
</dbReference>
<dbReference type="InterPro" id="IPR041657">
    <property type="entry name" value="HTH_17"/>
</dbReference>
<reference evidence="3" key="1">
    <citation type="journal article" date="2014" name="Int. J. Syst. Evol. Microbiol.">
        <title>Complete genome sequence of Corynebacterium casei LMG S-19264T (=DSM 44701T), isolated from a smear-ripened cheese.</title>
        <authorList>
            <consortium name="US DOE Joint Genome Institute (JGI-PGF)"/>
            <person name="Walter F."/>
            <person name="Albersmeier A."/>
            <person name="Kalinowski J."/>
            <person name="Ruckert C."/>
        </authorList>
    </citation>
    <scope>NUCLEOTIDE SEQUENCE</scope>
    <source>
        <strain evidence="3">VKM Ac-1447</strain>
    </source>
</reference>
<sequence length="73" mass="8060">MSILDTATRPADTEPAELPPIATRAQVAAFTQVSVSTLAKWAMVHDGPKVTRVGKRNVRYRREDVLAWLEKAA</sequence>
<accession>A0A9W6HFS5</accession>
<gene>
    <name evidence="3" type="ORF">GCM10017586_14260</name>
</gene>
<evidence type="ECO:0000313" key="4">
    <source>
        <dbReference type="Proteomes" id="UP001142317"/>
    </source>
</evidence>
<feature type="domain" description="Helix-turn-helix" evidence="2">
    <location>
        <begin position="25"/>
        <end position="71"/>
    </location>
</feature>
<proteinExistence type="predicted"/>
<organism evidence="3 4">
    <name type="scientific">Microbacterium imperiale</name>
    <dbReference type="NCBI Taxonomy" id="33884"/>
    <lineage>
        <taxon>Bacteria</taxon>
        <taxon>Bacillati</taxon>
        <taxon>Actinomycetota</taxon>
        <taxon>Actinomycetes</taxon>
        <taxon>Micrococcales</taxon>
        <taxon>Microbacteriaceae</taxon>
        <taxon>Microbacterium</taxon>
    </lineage>
</organism>
<feature type="region of interest" description="Disordered" evidence="1">
    <location>
        <begin position="1"/>
        <end position="20"/>
    </location>
</feature>
<name>A0A9W6HFS5_9MICO</name>
<evidence type="ECO:0000259" key="2">
    <source>
        <dbReference type="Pfam" id="PF12728"/>
    </source>
</evidence>